<keyword evidence="3" id="KW-0326">Glycosidase</keyword>
<feature type="domain" description="Glycosyl hydrolase family 13 catalytic" evidence="4">
    <location>
        <begin position="138"/>
        <end position="528"/>
    </location>
</feature>
<dbReference type="Pfam" id="PF00128">
    <property type="entry name" value="Alpha-amylase"/>
    <property type="match status" value="2"/>
</dbReference>
<evidence type="ECO:0000256" key="1">
    <source>
        <dbReference type="ARBA" id="ARBA00008061"/>
    </source>
</evidence>
<comment type="caution">
    <text evidence="5">The sequence shown here is derived from an EMBL/GenBank/DDBJ whole genome shotgun (WGS) entry which is preliminary data.</text>
</comment>
<gene>
    <name evidence="5" type="ORF">FYJ33_14625</name>
</gene>
<dbReference type="AlphaFoldDB" id="A0A7X2T296"/>
<dbReference type="Gene3D" id="3.20.20.80">
    <property type="entry name" value="Glycosidases"/>
    <property type="match status" value="1"/>
</dbReference>
<dbReference type="InterPro" id="IPR006047">
    <property type="entry name" value="GH13_cat_dom"/>
</dbReference>
<comment type="similarity">
    <text evidence="1">Belongs to the glycosyl hydrolase 13 family.</text>
</comment>
<dbReference type="PANTHER" id="PTHR10357:SF210">
    <property type="entry name" value="MALTODEXTRIN GLUCOSIDASE"/>
    <property type="match status" value="1"/>
</dbReference>
<accession>A0A7X2T296</accession>
<dbReference type="SUPFAM" id="SSF51445">
    <property type="entry name" value="(Trans)glycosidases"/>
    <property type="match status" value="1"/>
</dbReference>
<dbReference type="EMBL" id="VULX01000037">
    <property type="protein sequence ID" value="MSR92566.1"/>
    <property type="molecule type" value="Genomic_DNA"/>
</dbReference>
<dbReference type="Proteomes" id="UP000460287">
    <property type="component" value="Unassembled WGS sequence"/>
</dbReference>
<evidence type="ECO:0000313" key="6">
    <source>
        <dbReference type="Proteomes" id="UP000460287"/>
    </source>
</evidence>
<reference evidence="5 6" key="1">
    <citation type="submission" date="2019-08" db="EMBL/GenBank/DDBJ databases">
        <title>In-depth cultivation of the pig gut microbiome towards novel bacterial diversity and tailored functional studies.</title>
        <authorList>
            <person name="Wylensek D."/>
            <person name="Hitch T.C.A."/>
            <person name="Clavel T."/>
        </authorList>
    </citation>
    <scope>NUCLEOTIDE SEQUENCE [LARGE SCALE GENOMIC DNA]</scope>
    <source>
        <strain evidence="5 6">WCA-383-APC-5B</strain>
    </source>
</reference>
<protein>
    <submittedName>
        <fullName evidence="5">Glycoside hydrolase family 13 protein</fullName>
    </submittedName>
</protein>
<dbReference type="GO" id="GO:0004553">
    <property type="term" value="F:hydrolase activity, hydrolyzing O-glycosyl compounds"/>
    <property type="evidence" value="ECO:0007669"/>
    <property type="project" value="InterPro"/>
</dbReference>
<dbReference type="GO" id="GO:0005975">
    <property type="term" value="P:carbohydrate metabolic process"/>
    <property type="evidence" value="ECO:0007669"/>
    <property type="project" value="InterPro"/>
</dbReference>
<dbReference type="InterPro" id="IPR017853">
    <property type="entry name" value="GH"/>
</dbReference>
<dbReference type="PANTHER" id="PTHR10357">
    <property type="entry name" value="ALPHA-AMYLASE FAMILY MEMBER"/>
    <property type="match status" value="1"/>
</dbReference>
<dbReference type="SMART" id="SM00642">
    <property type="entry name" value="Aamy"/>
    <property type="match status" value="1"/>
</dbReference>
<evidence type="ECO:0000313" key="5">
    <source>
        <dbReference type="EMBL" id="MSR92566.1"/>
    </source>
</evidence>
<dbReference type="InterPro" id="IPR013783">
    <property type="entry name" value="Ig-like_fold"/>
</dbReference>
<dbReference type="InterPro" id="IPR013780">
    <property type="entry name" value="Glyco_hydro_b"/>
</dbReference>
<evidence type="ECO:0000256" key="3">
    <source>
        <dbReference type="ARBA" id="ARBA00023295"/>
    </source>
</evidence>
<organism evidence="5 6">
    <name type="scientific">Inconstantimicrobium porci</name>
    <dbReference type="NCBI Taxonomy" id="2652291"/>
    <lineage>
        <taxon>Bacteria</taxon>
        <taxon>Bacillati</taxon>
        <taxon>Bacillota</taxon>
        <taxon>Clostridia</taxon>
        <taxon>Eubacteriales</taxon>
        <taxon>Clostridiaceae</taxon>
        <taxon>Inconstantimicrobium</taxon>
    </lineage>
</organism>
<sequence length="625" mass="72954">MSYIMHDSQNTWFRNPFGAVETGRDITLKIEGDDIDEAYLNLIYPSGENRSVRMNKEQKVQYPNTFVFSTTINTGDRRGLIFYSFTIKQYGRVFFYGNNQEFLGGEGKIYNNNPISYQITVYRECESPKWYKEGIVYQIFVDRFFNGNECCKIENPKSNSFIYARWDDRPMYIKNNDGSIVRWDFYGGNLLGVIKKLGYLHELGVTAIYFNPIFEASSSHRYDTGDYKKIDPMFGDEDIFKKLCVEAEKLGIHIILDGVFSHTGSDSIYFNKYGNYDSVGAYQSKESPYYEWYQFSYYPDKYECWWGIGNQPNVNELVPSYLDYIIYDKDSVINKWMNLGADGWRLDVADELPDKFIKELKKEMKKNKKDSVLIGEVWEDASNKVSYGSRREYLYGDELDSTMNYPFRDDVIGFLLGNIDSRMFIRKMMSLKENYPRENFYSMMNMLGTHDTERILTVFENNRSRQDAVKLLKIAVAIQMTLPGVPHIYYGDEVGVTGGKDPDNRSTYPWGKEDNDILSHYKKMLRIRTRSTCLKKGELRFYGTDYDVIAFERYYKNEKVITVVNRNLSSSKNITLDILEGEYENMLTEKKEVLDSKTSIKVGPAEIKILKLLIDKRINILGINS</sequence>
<dbReference type="Gene3D" id="2.60.40.10">
    <property type="entry name" value="Immunoglobulins"/>
    <property type="match status" value="1"/>
</dbReference>
<evidence type="ECO:0000256" key="2">
    <source>
        <dbReference type="ARBA" id="ARBA00022801"/>
    </source>
</evidence>
<dbReference type="CDD" id="cd02857">
    <property type="entry name" value="E_set_CDase_PDE_N"/>
    <property type="match status" value="1"/>
</dbReference>
<keyword evidence="2 5" id="KW-0378">Hydrolase</keyword>
<keyword evidence="6" id="KW-1185">Reference proteome</keyword>
<evidence type="ECO:0000259" key="4">
    <source>
        <dbReference type="SMART" id="SM00642"/>
    </source>
</evidence>
<dbReference type="CDD" id="cd11338">
    <property type="entry name" value="AmyAc_CMD"/>
    <property type="match status" value="1"/>
</dbReference>
<dbReference type="Gene3D" id="2.60.40.1180">
    <property type="entry name" value="Golgi alpha-mannosidase II"/>
    <property type="match status" value="1"/>
</dbReference>
<dbReference type="SUPFAM" id="SSF51011">
    <property type="entry name" value="Glycosyl hydrolase domain"/>
    <property type="match status" value="1"/>
</dbReference>
<dbReference type="InterPro" id="IPR045857">
    <property type="entry name" value="O16G_dom_2"/>
</dbReference>
<proteinExistence type="inferred from homology"/>
<name>A0A7X2T296_9CLOT</name>
<dbReference type="Gene3D" id="3.90.400.10">
    <property type="entry name" value="Oligo-1,6-glucosidase, Domain 2"/>
    <property type="match status" value="1"/>
</dbReference>
<dbReference type="InterPro" id="IPR004185">
    <property type="entry name" value="Glyco_hydro_13_lg-like_dom"/>
</dbReference>